<protein>
    <submittedName>
        <fullName evidence="2">Uncharacterized protein</fullName>
    </submittedName>
</protein>
<evidence type="ECO:0000313" key="2">
    <source>
        <dbReference type="EMBL" id="CAB4147850.1"/>
    </source>
</evidence>
<evidence type="ECO:0000313" key="1">
    <source>
        <dbReference type="EMBL" id="CAB4137603.1"/>
    </source>
</evidence>
<name>A0A6J5MSE6_9CAUD</name>
<organism evidence="2">
    <name type="scientific">uncultured Caudovirales phage</name>
    <dbReference type="NCBI Taxonomy" id="2100421"/>
    <lineage>
        <taxon>Viruses</taxon>
        <taxon>Duplodnaviria</taxon>
        <taxon>Heunggongvirae</taxon>
        <taxon>Uroviricota</taxon>
        <taxon>Caudoviricetes</taxon>
        <taxon>Peduoviridae</taxon>
        <taxon>Maltschvirus</taxon>
        <taxon>Maltschvirus maltsch</taxon>
    </lineage>
</organism>
<reference evidence="2" key="1">
    <citation type="submission" date="2020-04" db="EMBL/GenBank/DDBJ databases">
        <authorList>
            <person name="Chiriac C."/>
            <person name="Salcher M."/>
            <person name="Ghai R."/>
            <person name="Kavagutti S V."/>
        </authorList>
    </citation>
    <scope>NUCLEOTIDE SEQUENCE</scope>
</reference>
<gene>
    <name evidence="1" type="ORF">UFOVP325_53</name>
    <name evidence="2" type="ORF">UFOVP430_48</name>
</gene>
<sequence>MTYCEVCDTEYEEGKPDTLDFRFDYPVCITCVDNYALEPEEN</sequence>
<proteinExistence type="predicted"/>
<dbReference type="EMBL" id="LR796338">
    <property type="protein sequence ID" value="CAB4137603.1"/>
    <property type="molecule type" value="Genomic_DNA"/>
</dbReference>
<dbReference type="EMBL" id="LR796481">
    <property type="protein sequence ID" value="CAB4147850.1"/>
    <property type="molecule type" value="Genomic_DNA"/>
</dbReference>
<accession>A0A6J5MSE6</accession>